<evidence type="ECO:0000259" key="2">
    <source>
        <dbReference type="Pfam" id="PF13456"/>
    </source>
</evidence>
<dbReference type="Pfam" id="PF13456">
    <property type="entry name" value="RVT_3"/>
    <property type="match status" value="1"/>
</dbReference>
<evidence type="ECO:0008006" key="7">
    <source>
        <dbReference type="Google" id="ProtNLM"/>
    </source>
</evidence>
<dbReference type="GO" id="GO:0003676">
    <property type="term" value="F:nucleic acid binding"/>
    <property type="evidence" value="ECO:0007669"/>
    <property type="project" value="InterPro"/>
</dbReference>
<protein>
    <recommendedName>
        <fullName evidence="7">Reverse transcriptase domain-containing protein</fullName>
    </recommendedName>
</protein>
<feature type="domain" description="Zinc knuckle CX2CX4HX4C" evidence="4">
    <location>
        <begin position="267"/>
        <end position="296"/>
    </location>
</feature>
<dbReference type="Pfam" id="PF14111">
    <property type="entry name" value="DUF4283"/>
    <property type="match status" value="1"/>
</dbReference>
<dbReference type="Gramene" id="evm.model.03.907">
    <property type="protein sequence ID" value="cds.evm.model.03.907"/>
    <property type="gene ID" value="evm.TU.03.907"/>
</dbReference>
<dbReference type="Gene3D" id="3.60.10.10">
    <property type="entry name" value="Endonuclease/exonuclease/phosphatase"/>
    <property type="match status" value="1"/>
</dbReference>
<dbReference type="SUPFAM" id="SSF56219">
    <property type="entry name" value="DNase I-like"/>
    <property type="match status" value="1"/>
</dbReference>
<dbReference type="InterPro" id="IPR025836">
    <property type="entry name" value="Zn_knuckle_CX2CX4HX4C"/>
</dbReference>
<keyword evidence="1" id="KW-0812">Transmembrane</keyword>
<dbReference type="InterPro" id="IPR036691">
    <property type="entry name" value="Endo/exonu/phosph_ase_sf"/>
</dbReference>
<reference evidence="5" key="2">
    <citation type="submission" date="2021-03" db="UniProtKB">
        <authorList>
            <consortium name="EnsemblPlants"/>
        </authorList>
    </citation>
    <scope>IDENTIFICATION</scope>
</reference>
<dbReference type="EnsemblPlants" id="evm.model.03.907">
    <property type="protein sequence ID" value="cds.evm.model.03.907"/>
    <property type="gene ID" value="evm.TU.03.907"/>
</dbReference>
<dbReference type="InterPro" id="IPR002156">
    <property type="entry name" value="RNaseH_domain"/>
</dbReference>
<name>A0A803PAY0_CANSA</name>
<reference evidence="5" key="1">
    <citation type="submission" date="2018-11" db="EMBL/GenBank/DDBJ databases">
        <authorList>
            <person name="Grassa J C."/>
        </authorList>
    </citation>
    <scope>NUCLEOTIDE SEQUENCE [LARGE SCALE GENOMIC DNA]</scope>
</reference>
<accession>A0A803PAY0</accession>
<dbReference type="InterPro" id="IPR025558">
    <property type="entry name" value="DUF4283"/>
</dbReference>
<feature type="domain" description="DUF4283" evidence="3">
    <location>
        <begin position="112"/>
        <end position="179"/>
    </location>
</feature>
<dbReference type="Pfam" id="PF14392">
    <property type="entry name" value="zf-CCHC_4"/>
    <property type="match status" value="1"/>
</dbReference>
<dbReference type="CDD" id="cd01650">
    <property type="entry name" value="RT_nLTR_like"/>
    <property type="match status" value="1"/>
</dbReference>
<dbReference type="EMBL" id="UZAU01000269">
    <property type="status" value="NOT_ANNOTATED_CDS"/>
    <property type="molecule type" value="Genomic_DNA"/>
</dbReference>
<evidence type="ECO:0000256" key="1">
    <source>
        <dbReference type="SAM" id="Phobius"/>
    </source>
</evidence>
<evidence type="ECO:0000313" key="6">
    <source>
        <dbReference type="Proteomes" id="UP000596661"/>
    </source>
</evidence>
<feature type="domain" description="RNase H type-1" evidence="2">
    <location>
        <begin position="1549"/>
        <end position="1606"/>
    </location>
</feature>
<keyword evidence="6" id="KW-1185">Reference proteome</keyword>
<dbReference type="GO" id="GO:0004523">
    <property type="term" value="F:RNA-DNA hybrid ribonuclease activity"/>
    <property type="evidence" value="ECO:0007669"/>
    <property type="project" value="InterPro"/>
</dbReference>
<evidence type="ECO:0000313" key="5">
    <source>
        <dbReference type="EnsemblPlants" id="cds.evm.model.03.907"/>
    </source>
</evidence>
<sequence>MITPTSFGFGLGFLQSRLIIADVFFPFKVSSCRYFSNFIYLRVWVFWRSLLFCLILFSFSEYYWEFSLIFLSSVMEGIADNMANVLSLTEREVVVHEHLDDVGGGVELGKSFCLVFRVFTTRTIKIEWFEEAMRNAWIIRAPIIFSEYGNGMFMVEFGCEGDMKRVIEGQPWHFDHSLVTSANPAGLDTLLPNQIRYSPFWIQVHSIPFGMKSYKLAKMIGDEFGDFLEADKMTLLKASGLFLRIRVLLDVSKPIPRGILIDFRNIHKEKWLNFKYENLPNICFHCGMFDHTLTKCVSYLKKCDEFAYPPPLHYKIPLKAPAKTNFKRNPFDLSNSYPLDELPISQGQVDQSLATAVNQFLTTQDAAVGSSSSDAIPRTDGAVSSGFVGNSPIPSPEPSSFERHTVAPAFNPGFTCPAPVDAFCDATQAAFSTPATAVHTIAEPDSETAQDMARTTEKSKGKAVASAKRSAFIPHSVMVGDSLRNILKRARAGPVINEASNAVDPSFQQAGPSLLFVMESKLLAGHCDNFRTRLSFDSAFEVPRCGLSGGLLLFWTNDVNVNILNYSSNHIDCIITFEDNVTTHISCFYGSPYARDKIHTWTLLDRLFDNAPQLPWLVLGDFNDYLSVNDRSSTSSIPHYAMVNFQAFVNKYSLVPIHFVGNKFTWKHGSIYERSDWGIANDKWFHHYPQALLHHLGFYGSDLRVLKVVLSDDSMYKVKNKRFLFENHWLTEPSFFSTVNSSWSSSTSNHSANPLLNFLNKQNNCIHAIRNWNKSYNSLSYRINEIDGQLSNISSSLPASPKQLLEISNLQSQLDSLLYKQEIFWKQRSKVHFLRAGDKNTKFFHQKGSSRKKTNFIRKLTLDDGTIISNNSAIEAEVCRFFSSLFQSQGSNMDAVNLLLSTINSRLTSQQFAFLDAPFTAEEVKSALFQLSGDKAPGSDGLNAYFYQKNWSILGGDLCDAILNILNKNASMASINKTLIVLIPKKQNASSLKDFRPISLCTTLYKIVSKAIANRLKSIMEDVISPTQSAFLSDRLIFDNILIAQEMIRAINHRKTGKIGSAPAVSHLLFADDTLIFAKATHSSCNALQAALQLYNQATGQRVNFGKSSILFSPNTPSHVSDHFYHTLGISNRPFMSKYLGVPQCFGRSKKNSFSFILDRVSSNLTVWSHKFFSKAGKEVVLKAVIQAIPSYAMSCYKLPTSICHKIEKLMAQFWWGSFGNRSKAHWKSWSSLYQSKFFGGLGFRSLVHHNQALLAKQAWRVLTTPDSIASQILKARYFRYSSFLEASKGHSPSFSWSSLLWGRELLKDGLIWKVGNGQNIRTLQDSWIPDLRTLRFKGNSSPPSDKVNFFINSNGSWDLNRLAIYFDHDIVANILKVPIGGHDKNDFLIWKGDPSGLLTVKSAYHLINTSSLPPSSSNTNFYNRWNSDVKDLMLSAYTDLTSDDFSLLMCTLWSIWEFRNKKLFRNANPDAGDVVQWTSTFLSQYREAQVKRIDIEPAYQPGVSSSASQAREGSYQQMQPFKIEMVRLGLVQLLRTGMGSIIKLPLSKVFSDCQQLIGKVSSRKKELSALADVVLDIKNSLSHFPNASVSYISRGHNIHAHQMAKGALGLDEELVWKNYYPSFLFVT</sequence>
<organism evidence="5 6">
    <name type="scientific">Cannabis sativa</name>
    <name type="common">Hemp</name>
    <name type="synonym">Marijuana</name>
    <dbReference type="NCBI Taxonomy" id="3483"/>
    <lineage>
        <taxon>Eukaryota</taxon>
        <taxon>Viridiplantae</taxon>
        <taxon>Streptophyta</taxon>
        <taxon>Embryophyta</taxon>
        <taxon>Tracheophyta</taxon>
        <taxon>Spermatophyta</taxon>
        <taxon>Magnoliopsida</taxon>
        <taxon>eudicotyledons</taxon>
        <taxon>Gunneridae</taxon>
        <taxon>Pentapetalae</taxon>
        <taxon>rosids</taxon>
        <taxon>fabids</taxon>
        <taxon>Rosales</taxon>
        <taxon>Cannabaceae</taxon>
        <taxon>Cannabis</taxon>
    </lineage>
</organism>
<keyword evidence="1" id="KW-1133">Transmembrane helix</keyword>
<dbReference type="PANTHER" id="PTHR33116">
    <property type="entry name" value="REVERSE TRANSCRIPTASE ZINC-BINDING DOMAIN-CONTAINING PROTEIN-RELATED-RELATED"/>
    <property type="match status" value="1"/>
</dbReference>
<dbReference type="PANTHER" id="PTHR33116:SF86">
    <property type="entry name" value="REVERSE TRANSCRIPTASE DOMAIN-CONTAINING PROTEIN"/>
    <property type="match status" value="1"/>
</dbReference>
<evidence type="ECO:0000259" key="3">
    <source>
        <dbReference type="Pfam" id="PF14111"/>
    </source>
</evidence>
<dbReference type="Proteomes" id="UP000596661">
    <property type="component" value="Chromosome 3"/>
</dbReference>
<proteinExistence type="predicted"/>
<evidence type="ECO:0000259" key="4">
    <source>
        <dbReference type="Pfam" id="PF14392"/>
    </source>
</evidence>
<keyword evidence="1" id="KW-0472">Membrane</keyword>
<feature type="transmembrane region" description="Helical" evidence="1">
    <location>
        <begin position="39"/>
        <end position="64"/>
    </location>
</feature>